<dbReference type="AlphaFoldDB" id="A0A6A8MGH4"/>
<proteinExistence type="predicted"/>
<comment type="caution">
    <text evidence="1">The sequence shown here is derived from an EMBL/GenBank/DDBJ whole genome shotgun (WGS) entry which is preliminary data.</text>
</comment>
<evidence type="ECO:0000313" key="1">
    <source>
        <dbReference type="EMBL" id="MST87833.1"/>
    </source>
</evidence>
<organism evidence="1 2">
    <name type="scientific">Lactobacillus porci</name>
    <dbReference type="NCBI Taxonomy" id="2012477"/>
    <lineage>
        <taxon>Bacteria</taxon>
        <taxon>Bacillati</taxon>
        <taxon>Bacillota</taxon>
        <taxon>Bacilli</taxon>
        <taxon>Lactobacillales</taxon>
        <taxon>Lactobacillaceae</taxon>
        <taxon>Lactobacillus</taxon>
    </lineage>
</organism>
<accession>A0A6A8MGH4</accession>
<reference evidence="1 2" key="1">
    <citation type="submission" date="2019-08" db="EMBL/GenBank/DDBJ databases">
        <title>In-depth cultivation of the pig gut microbiome towards novel bacterial diversity and tailored functional studies.</title>
        <authorList>
            <person name="Wylensek D."/>
            <person name="Hitch T.C.A."/>
            <person name="Clavel T."/>
        </authorList>
    </citation>
    <scope>NUCLEOTIDE SEQUENCE [LARGE SCALE GENOMIC DNA]</scope>
    <source>
        <strain evidence="1 2">Bifido-178-WT-2B</strain>
    </source>
</reference>
<dbReference type="EMBL" id="VUMX01000038">
    <property type="protein sequence ID" value="MST87833.1"/>
    <property type="molecule type" value="Genomic_DNA"/>
</dbReference>
<keyword evidence="2" id="KW-1185">Reference proteome</keyword>
<sequence length="160" mass="18071">MNNEIEALTFIGKAFPDAMMDSNASFGGCNQSVEEDEAFQKFVKDHDLGENRANLIVFGPEHFMYWYGVAIPEEVDQVPGLLKFSLPKAKVFQKEESASAVAFDLPLNFELPKFMNEAGELGDKFQTSMVENLTPYILRQLDLANKKLTKTMYLEISSEK</sequence>
<dbReference type="Proteomes" id="UP000438120">
    <property type="component" value="Unassembled WGS sequence"/>
</dbReference>
<gene>
    <name evidence="1" type="ORF">FYJ62_09485</name>
</gene>
<dbReference type="OrthoDB" id="2305429at2"/>
<protein>
    <submittedName>
        <fullName evidence="1">Uncharacterized protein</fullName>
    </submittedName>
</protein>
<dbReference type="RefSeq" id="WP_154549443.1">
    <property type="nucleotide sequence ID" value="NZ_JBKZBY010000007.1"/>
</dbReference>
<name>A0A6A8MGH4_9LACO</name>
<evidence type="ECO:0000313" key="2">
    <source>
        <dbReference type="Proteomes" id="UP000438120"/>
    </source>
</evidence>